<evidence type="ECO:0000256" key="3">
    <source>
        <dbReference type="ARBA" id="ARBA00009714"/>
    </source>
</evidence>
<accession>A0A2C5YH07</accession>
<comment type="catalytic activity">
    <reaction evidence="8">
        <text>a 1,2-diacyl-sn-glycero-3-phospho-L-serine(in) = a 1,2-diacyl-sn-glycero-3-phospho-L-serine(out)</text>
        <dbReference type="Rhea" id="RHEA:38663"/>
        <dbReference type="ChEBI" id="CHEBI:57262"/>
    </reaction>
</comment>
<comment type="subcellular location">
    <subcellularLocation>
        <location evidence="1">Endoplasmic reticulum membrane</location>
        <topology evidence="1">Peripheral membrane protein</topology>
    </subcellularLocation>
    <subcellularLocation>
        <location evidence="2">Preautophagosomal structure membrane</location>
        <topology evidence="2">Peripheral membrane protein</topology>
    </subcellularLocation>
</comment>
<feature type="compositionally biased region" description="Polar residues" evidence="10">
    <location>
        <begin position="509"/>
        <end position="523"/>
    </location>
</feature>
<evidence type="ECO:0000256" key="8">
    <source>
        <dbReference type="ARBA" id="ARBA00024479"/>
    </source>
</evidence>
<evidence type="ECO:0000256" key="1">
    <source>
        <dbReference type="ARBA" id="ARBA00004406"/>
    </source>
</evidence>
<keyword evidence="4" id="KW-0813">Transport</keyword>
<comment type="caution">
    <text evidence="11">The sequence shown here is derived from an EMBL/GenBank/DDBJ whole genome shotgun (WGS) entry which is preliminary data.</text>
</comment>
<reference evidence="11 12" key="1">
    <citation type="submission" date="2017-06" db="EMBL/GenBank/DDBJ databases">
        <title>Ant-infecting Ophiocordyceps genomes reveal a high diversity of potential behavioral manipulation genes and a possible major role for enterotoxins.</title>
        <authorList>
            <person name="De Bekker C."/>
            <person name="Evans H.C."/>
            <person name="Brachmann A."/>
            <person name="Hughes D.P."/>
        </authorList>
    </citation>
    <scope>NUCLEOTIDE SEQUENCE [LARGE SCALE GENOMIC DNA]</scope>
    <source>
        <strain evidence="11 12">Map64</strain>
    </source>
</reference>
<comment type="catalytic activity">
    <reaction evidence="9">
        <text>a 1,2-diacyl-sn-glycero-3-phosphoethanolamine(in) = a 1,2-diacyl-sn-glycero-3-phosphoethanolamine(out)</text>
        <dbReference type="Rhea" id="RHEA:38895"/>
        <dbReference type="ChEBI" id="CHEBI:64612"/>
    </reaction>
</comment>
<keyword evidence="5" id="KW-0256">Endoplasmic reticulum</keyword>
<evidence type="ECO:0000313" key="11">
    <source>
        <dbReference type="EMBL" id="PHH66893.1"/>
    </source>
</evidence>
<dbReference type="Pfam" id="PF13329">
    <property type="entry name" value="ATG2_CAD"/>
    <property type="match status" value="1"/>
</dbReference>
<dbReference type="STRING" id="1399860.A0A2C5YH07"/>
<evidence type="ECO:0000256" key="10">
    <source>
        <dbReference type="SAM" id="MobiDB-lite"/>
    </source>
</evidence>
<name>A0A2C5YH07_9HYPO</name>
<dbReference type="EMBL" id="NJET01000004">
    <property type="protein sequence ID" value="PHH66893.1"/>
    <property type="molecule type" value="Genomic_DNA"/>
</dbReference>
<evidence type="ECO:0000256" key="9">
    <source>
        <dbReference type="ARBA" id="ARBA00024615"/>
    </source>
</evidence>
<evidence type="ECO:0000256" key="7">
    <source>
        <dbReference type="ARBA" id="ARBA00023136"/>
    </source>
</evidence>
<dbReference type="GO" id="GO:0034045">
    <property type="term" value="C:phagophore assembly site membrane"/>
    <property type="evidence" value="ECO:0007669"/>
    <property type="project" value="UniProtKB-SubCell"/>
</dbReference>
<comment type="similarity">
    <text evidence="3">Belongs to the ATG2 family.</text>
</comment>
<organism evidence="11 12">
    <name type="scientific">Ophiocordyceps australis</name>
    <dbReference type="NCBI Taxonomy" id="1399860"/>
    <lineage>
        <taxon>Eukaryota</taxon>
        <taxon>Fungi</taxon>
        <taxon>Dikarya</taxon>
        <taxon>Ascomycota</taxon>
        <taxon>Pezizomycotina</taxon>
        <taxon>Sordariomycetes</taxon>
        <taxon>Hypocreomycetidae</taxon>
        <taxon>Hypocreales</taxon>
        <taxon>Ophiocordycipitaceae</taxon>
        <taxon>Ophiocordyceps</taxon>
    </lineage>
</organism>
<gene>
    <name evidence="11" type="ORF">CDD81_5245</name>
</gene>
<dbReference type="Proteomes" id="UP000226192">
    <property type="component" value="Unassembled WGS sequence"/>
</dbReference>
<evidence type="ECO:0000256" key="5">
    <source>
        <dbReference type="ARBA" id="ARBA00022824"/>
    </source>
</evidence>
<sequence length="1149" mass="124349">MASLFHSFRSSSMPKRLLRYALSRLELLDAEALDIDNLDFALGRNTVFEFRDVGIKLKKLEKLLQLPATLKLQKAGVMLLRVTIPMDFYTSPITVHVQGVDVRLSVTDGDEANRPAQAYRDPSDEVVPDPVHLAQSFLETQPSSERQRLEEALVAETQDLGASISASDDSSEDEPALGTGHSLSLPEFLADFLQGIIDRMQVKITNVRFELGINVRTDASTPAPEPVSLELSFQAIEAQGVTAMDSTSFDSANPHIDATESLPTFTRRGKRLIRLANVRAFLSSEASVIPPDMQESTLSQGSFRHQPMASLQASFRQHLSEDEHLTTSLDSDSEMCLHAPYHNQEVPLDETDDCSPPSTPRASLHADFTSWSEQDMFHSTADVMLSRRGQDAEDGQVGSQASFGPPFPSEPDQDICDAPATPSPMSSKMQDLAESHLYTHEEAESMYMSALSSREPDYSLQKSRPALSPPDESEMAASISSSNPKPSLPAPPRSTRPVMPGTWDVEYEGSTQDATFSPDSAMSTPKGDVGSENSSPAFSRAASTLFGQSDPAKCLQLETDDDNAEKDGMKTPKGPARVVKKILDLEKSQQLSSSSFHLGGPGAFSYHDASGLSSSINRPPPPQLDVPSAADVDNILEVILSPLSLHLDASVGLILAKVVETLLEAFKRNSRPSPPINAPPSVHGQPKPSKKTPDIKFTAEEISIDFLNRLNGIADSSDRHCWDPPPLVFDQGDVLLNASLQNLAITVSSTEVPSKESAGRSAQISNIKIDTEKFRLGYPEGDIISFDSGRPMTSSIVSSAEHMEMAVETLPLIVQLDLQRLDETLGWFGGLSGFLSMNMSATSSGVPSPNLKPAPLPVRKSRGVHFETPNTPPVPAPTMSRNKVNVRIGGSLIELVGRDRTSVAAESKALKIVIRDEGMGAACSGIRLSGPYLKRSAADAPITADIGGVRLELSTAPKDRDLEKLLELIIPSKVKFDDGNDGDDGEIMVDTLLRQRRKGSVLTVNVDSVNVRVANIAQLSPALPNLADELTRLSSVATRYLPEDDRPGLLTLATLHTLGLTANIGGKFGKLESQMSDIEVAHVTVPSLVAVAVRGVSLRRNEDEDLVGCAAFDKLRSDASWPSDRTGPVVMARMIVEYRDFEDVPGRHG</sequence>
<feature type="region of interest" description="Disordered" evidence="10">
    <location>
        <begin position="389"/>
        <end position="432"/>
    </location>
</feature>
<dbReference type="OrthoDB" id="18982at2759"/>
<dbReference type="AlphaFoldDB" id="A0A2C5YH07"/>
<dbReference type="GO" id="GO:0005789">
    <property type="term" value="C:endoplasmic reticulum membrane"/>
    <property type="evidence" value="ECO:0007669"/>
    <property type="project" value="UniProtKB-SubCell"/>
</dbReference>
<keyword evidence="7" id="KW-0472">Membrane</keyword>
<keyword evidence="6" id="KW-0445">Lipid transport</keyword>
<feature type="region of interest" description="Disordered" evidence="10">
    <location>
        <begin position="669"/>
        <end position="693"/>
    </location>
</feature>
<protein>
    <recommendedName>
        <fullName evidence="13">Autophagy-related protein 2</fullName>
    </recommendedName>
</protein>
<evidence type="ECO:0000256" key="6">
    <source>
        <dbReference type="ARBA" id="ARBA00023055"/>
    </source>
</evidence>
<keyword evidence="12" id="KW-1185">Reference proteome</keyword>
<dbReference type="GO" id="GO:0006914">
    <property type="term" value="P:autophagy"/>
    <property type="evidence" value="ECO:0007669"/>
    <property type="project" value="InterPro"/>
</dbReference>
<evidence type="ECO:0000313" key="12">
    <source>
        <dbReference type="Proteomes" id="UP000226192"/>
    </source>
</evidence>
<evidence type="ECO:0008006" key="13">
    <source>
        <dbReference type="Google" id="ProtNLM"/>
    </source>
</evidence>
<feature type="region of interest" description="Disordered" evidence="10">
    <location>
        <begin position="447"/>
        <end position="537"/>
    </location>
</feature>
<dbReference type="GO" id="GO:0006869">
    <property type="term" value="P:lipid transport"/>
    <property type="evidence" value="ECO:0007669"/>
    <property type="project" value="UniProtKB-KW"/>
</dbReference>
<evidence type="ECO:0000256" key="4">
    <source>
        <dbReference type="ARBA" id="ARBA00022448"/>
    </source>
</evidence>
<dbReference type="InterPro" id="IPR026849">
    <property type="entry name" value="ATG2"/>
</dbReference>
<proteinExistence type="inferred from homology"/>
<evidence type="ECO:0000256" key="2">
    <source>
        <dbReference type="ARBA" id="ARBA00004623"/>
    </source>
</evidence>